<dbReference type="VEuPathDB" id="TriTrypDB:TcCLB.511585.125"/>
<evidence type="ECO:0000256" key="1">
    <source>
        <dbReference type="SAM" id="MobiDB-lite"/>
    </source>
</evidence>
<evidence type="ECO:0000313" key="2">
    <source>
        <dbReference type="EMBL" id="PWU87738.1"/>
    </source>
</evidence>
<dbReference type="VEuPathDB" id="TriTrypDB:TcYC6_0084210"/>
<dbReference type="VEuPathDB" id="TriTrypDB:Tc_MARK_2129"/>
<dbReference type="VEuPathDB" id="TriTrypDB:ECC02_006663"/>
<dbReference type="VEuPathDB" id="TriTrypDB:TcCL_ESM02826"/>
<dbReference type="EMBL" id="PRFA01000085">
    <property type="protein sequence ID" value="PWU87738.1"/>
    <property type="molecule type" value="Genomic_DNA"/>
</dbReference>
<organism evidence="2 3">
    <name type="scientific">Trypanosoma cruzi</name>
    <dbReference type="NCBI Taxonomy" id="5693"/>
    <lineage>
        <taxon>Eukaryota</taxon>
        <taxon>Discoba</taxon>
        <taxon>Euglenozoa</taxon>
        <taxon>Kinetoplastea</taxon>
        <taxon>Metakinetoplastina</taxon>
        <taxon>Trypanosomatida</taxon>
        <taxon>Trypanosomatidae</taxon>
        <taxon>Trypanosoma</taxon>
        <taxon>Schizotrypanum</taxon>
    </lineage>
</organism>
<dbReference type="VEuPathDB" id="TriTrypDB:TCDM_06232"/>
<dbReference type="VEuPathDB" id="TriTrypDB:BCY84_11972"/>
<dbReference type="Proteomes" id="UP000246121">
    <property type="component" value="Unassembled WGS sequence"/>
</dbReference>
<dbReference type="VEuPathDB" id="TriTrypDB:TcG_03481"/>
<accession>A0A2V2UY90</accession>
<dbReference type="VEuPathDB" id="TriTrypDB:TcBrA4_0095180"/>
<evidence type="ECO:0000313" key="3">
    <source>
        <dbReference type="Proteomes" id="UP000246121"/>
    </source>
</evidence>
<dbReference type="VEuPathDB" id="TriTrypDB:C4B63_85g73"/>
<feature type="region of interest" description="Disordered" evidence="1">
    <location>
        <begin position="1"/>
        <end position="20"/>
    </location>
</feature>
<proteinExistence type="predicted"/>
<feature type="region of interest" description="Disordered" evidence="1">
    <location>
        <begin position="353"/>
        <end position="381"/>
    </location>
</feature>
<feature type="region of interest" description="Disordered" evidence="1">
    <location>
        <begin position="210"/>
        <end position="235"/>
    </location>
</feature>
<dbReference type="VEuPathDB" id="TriTrypDB:TCSYLVIO_003419"/>
<reference evidence="2 3" key="1">
    <citation type="journal article" date="2018" name="Microb. Genom.">
        <title>Expanding an expanded genome: long-read sequencing of Trypanosoma cruzi.</title>
        <authorList>
            <person name="Berna L."/>
            <person name="Rodriguez M."/>
            <person name="Chiribao M.L."/>
            <person name="Parodi-Talice A."/>
            <person name="Pita S."/>
            <person name="Rijo G."/>
            <person name="Alvarez-Valin F."/>
            <person name="Robello C."/>
        </authorList>
    </citation>
    <scope>NUCLEOTIDE SEQUENCE [LARGE SCALE GENOMIC DNA]</scope>
    <source>
        <strain evidence="2 3">Dm28c</strain>
    </source>
</reference>
<feature type="region of interest" description="Disordered" evidence="1">
    <location>
        <begin position="87"/>
        <end position="110"/>
    </location>
</feature>
<protein>
    <submittedName>
        <fullName evidence="2">Uncharacterized protein</fullName>
    </submittedName>
</protein>
<dbReference type="VEuPathDB" id="TriTrypDB:TcCLB.510155.115"/>
<sequence>MRRSDRSASPSVLLYEGDGRMATHGDSRIGMNHFSPCRWDTNDAEIGAQTPYSEGWRGIRNMNAGATAVHAASRFGGPYRSLSPQSLPARSGSWLPKGATKTYDPLSSRRGGRVVHNAELGQAVVNTANRLEEADRMRRRPLSFVVRGAEPCDEPPYPYSNSRSASQRLWGASTSSCTEAFLANQAIRPRKIPSARDELGLVLLEDDVPLPLSPGRPHGSSGGAGGGSSSSTGSIPFALVTIQPPEGPQKRGLTFRESQFARQSEEPVAWRPERTASNVHRDCAEARGAASSRAFFPRLGWRDADELPVPPGPTLHYKQLTEAFYGNYSGGMLAQEAYLYFVSDINRRQLVGGKGAARRPQQTRKLMGNRRQKPDVACASHGRGAGYTLSTDAASQAKWV</sequence>
<comment type="caution">
    <text evidence="2">The sequence shown here is derived from an EMBL/GenBank/DDBJ whole genome shotgun (WGS) entry which is preliminary data.</text>
</comment>
<dbReference type="AlphaFoldDB" id="A0A2V2UY90"/>
<name>A0A2V2UY90_TRYCR</name>
<dbReference type="VEuPathDB" id="TriTrypDB:C3747_196g24"/>
<gene>
    <name evidence="2" type="ORF">C4B63_85g73</name>
</gene>